<accession>A0A6P0G9N8</accession>
<dbReference type="RefSeq" id="WP_163474765.1">
    <property type="nucleotide sequence ID" value="NZ_JAAGWE010000002.1"/>
</dbReference>
<dbReference type="Proteomes" id="UP000471126">
    <property type="component" value="Unassembled WGS sequence"/>
</dbReference>
<dbReference type="InterPro" id="IPR024072">
    <property type="entry name" value="DHFR-like_dom_sf"/>
</dbReference>
<evidence type="ECO:0000259" key="1">
    <source>
        <dbReference type="Pfam" id="PF01872"/>
    </source>
</evidence>
<sequence length="183" mass="19204">MARVLLDMAVSLDGLVSGPGGADVGLYDWFFDPPEASRPVVEAMVAETGAIVVGRTAYGPADDAQGWDETPYDVPHVVVTHRPPDPLPAGPVRFEFVAGVPAAVARAAELAGERWVAVGGGADVARQCLAAGLVDEVQLHVVPVVVGDGLPLFTRPGRPLRLTPVRVVSAPSVTHCRYRVERG</sequence>
<protein>
    <submittedName>
        <fullName evidence="2">Dihydrofolate reductase</fullName>
    </submittedName>
</protein>
<name>A0A6P0G9N8_9ACTN</name>
<reference evidence="2 3" key="1">
    <citation type="submission" date="2019-12" db="EMBL/GenBank/DDBJ databases">
        <title>WGS of CPCC 203550 I12A-02606.</title>
        <authorList>
            <person name="Jiang Z."/>
        </authorList>
    </citation>
    <scope>NUCLEOTIDE SEQUENCE [LARGE SCALE GENOMIC DNA]</scope>
    <source>
        <strain evidence="2 3">I12A-02606</strain>
    </source>
</reference>
<dbReference type="GO" id="GO:0009231">
    <property type="term" value="P:riboflavin biosynthetic process"/>
    <property type="evidence" value="ECO:0007669"/>
    <property type="project" value="InterPro"/>
</dbReference>
<dbReference type="EMBL" id="JAAGWE010000002">
    <property type="protein sequence ID" value="NEM04550.1"/>
    <property type="molecule type" value="Genomic_DNA"/>
</dbReference>
<organism evidence="2 3">
    <name type="scientific">Geodermatophilus normandii</name>
    <dbReference type="NCBI Taxonomy" id="1137989"/>
    <lineage>
        <taxon>Bacteria</taxon>
        <taxon>Bacillati</taxon>
        <taxon>Actinomycetota</taxon>
        <taxon>Actinomycetes</taxon>
        <taxon>Geodermatophilales</taxon>
        <taxon>Geodermatophilaceae</taxon>
        <taxon>Geodermatophilus</taxon>
    </lineage>
</organism>
<dbReference type="PANTHER" id="PTHR38011:SF12">
    <property type="entry name" value="BIFUNCTIONAL DEAMINASE-REDUCTASE DOMAIN PROTEIN"/>
    <property type="match status" value="1"/>
</dbReference>
<dbReference type="InterPro" id="IPR002734">
    <property type="entry name" value="RibDG_C"/>
</dbReference>
<evidence type="ECO:0000313" key="3">
    <source>
        <dbReference type="Proteomes" id="UP000471126"/>
    </source>
</evidence>
<dbReference type="PANTHER" id="PTHR38011">
    <property type="entry name" value="DIHYDROFOLATE REDUCTASE FAMILY PROTEIN (AFU_ORTHOLOGUE AFUA_8G06820)"/>
    <property type="match status" value="1"/>
</dbReference>
<evidence type="ECO:0000313" key="2">
    <source>
        <dbReference type="EMBL" id="NEM04550.1"/>
    </source>
</evidence>
<feature type="domain" description="Bacterial bifunctional deaminase-reductase C-terminal" evidence="1">
    <location>
        <begin position="4"/>
        <end position="169"/>
    </location>
</feature>
<dbReference type="SUPFAM" id="SSF53597">
    <property type="entry name" value="Dihydrofolate reductase-like"/>
    <property type="match status" value="1"/>
</dbReference>
<gene>
    <name evidence="2" type="ORF">GCU54_00695</name>
</gene>
<dbReference type="GO" id="GO:0008703">
    <property type="term" value="F:5-amino-6-(5-phosphoribosylamino)uracil reductase activity"/>
    <property type="evidence" value="ECO:0007669"/>
    <property type="project" value="InterPro"/>
</dbReference>
<proteinExistence type="predicted"/>
<dbReference type="InterPro" id="IPR050765">
    <property type="entry name" value="Riboflavin_Biosynth_HTPR"/>
</dbReference>
<dbReference type="Gene3D" id="3.40.430.10">
    <property type="entry name" value="Dihydrofolate Reductase, subunit A"/>
    <property type="match status" value="1"/>
</dbReference>
<dbReference type="AlphaFoldDB" id="A0A6P0G9N8"/>
<comment type="caution">
    <text evidence="2">The sequence shown here is derived from an EMBL/GenBank/DDBJ whole genome shotgun (WGS) entry which is preliminary data.</text>
</comment>
<dbReference type="Pfam" id="PF01872">
    <property type="entry name" value="RibD_C"/>
    <property type="match status" value="1"/>
</dbReference>